<organism evidence="1">
    <name type="scientific">Schizaphis graminum</name>
    <name type="common">Green bug aphid</name>
    <dbReference type="NCBI Taxonomy" id="13262"/>
    <lineage>
        <taxon>Eukaryota</taxon>
        <taxon>Metazoa</taxon>
        <taxon>Ecdysozoa</taxon>
        <taxon>Arthropoda</taxon>
        <taxon>Hexapoda</taxon>
        <taxon>Insecta</taxon>
        <taxon>Pterygota</taxon>
        <taxon>Neoptera</taxon>
        <taxon>Paraneoptera</taxon>
        <taxon>Hemiptera</taxon>
        <taxon>Sternorrhyncha</taxon>
        <taxon>Aphidomorpha</taxon>
        <taxon>Aphidoidea</taxon>
        <taxon>Aphididae</taxon>
        <taxon>Aphidini</taxon>
        <taxon>Schizaphis</taxon>
    </lineage>
</organism>
<name>A0A2S2PUB2_SCHGA</name>
<proteinExistence type="predicted"/>
<evidence type="ECO:0000313" key="1">
    <source>
        <dbReference type="EMBL" id="MBY32993.1"/>
    </source>
</evidence>
<protein>
    <recommendedName>
        <fullName evidence="2">BESS domain-containing protein</fullName>
    </recommendedName>
</protein>
<accession>A0A2S2PUB2</accession>
<evidence type="ECO:0008006" key="2">
    <source>
        <dbReference type="Google" id="ProtNLM"/>
    </source>
</evidence>
<dbReference type="EMBL" id="GGMR01020374">
    <property type="protein sequence ID" value="MBY32993.1"/>
    <property type="molecule type" value="Transcribed_RNA"/>
</dbReference>
<reference evidence="1" key="1">
    <citation type="submission" date="2018-04" db="EMBL/GenBank/DDBJ databases">
        <title>Transcriptome of Schizaphis graminum biotype I.</title>
        <authorList>
            <person name="Scully E.D."/>
            <person name="Geib S.M."/>
            <person name="Palmer N.A."/>
            <person name="Koch K."/>
            <person name="Bradshaw J."/>
            <person name="Heng-Moss T."/>
            <person name="Sarath G."/>
        </authorList>
    </citation>
    <scope>NUCLEOTIDE SEQUENCE</scope>
</reference>
<gene>
    <name evidence="1" type="ORF">g.3819</name>
</gene>
<sequence length="169" mass="19855">MVEIMRSNAAFRREKYEKTAYNNMNHDEVELFYLSMAKIAKRLPKAKEAKLRMEICNRVSQAELDHLLEVETMQQQQPQESNKNKVLSHQNIINHQNKSSLFQRPISRLFVEESNSMSSYSNHSDTSSIINYSNEEPHYSRPPPNNFLQPIFDDTNDTVKSYSNPYEHL</sequence>
<dbReference type="AlphaFoldDB" id="A0A2S2PUB2"/>